<name>A0AB39RFX9_9ACTN</name>
<keyword evidence="1" id="KW-0812">Transmembrane</keyword>
<dbReference type="AlphaFoldDB" id="A0AB39RFX9"/>
<dbReference type="RefSeq" id="WP_369246968.1">
    <property type="nucleotide sequence ID" value="NZ_CP163443.1"/>
</dbReference>
<sequence length="222" mass="25134">MAPTQDSTAWADPATRRAWTQLVTFAILGQILWPVAWVGLLAWYVISPTWTLWFFFVPMLYSFYRTFLQPAYITWALRALRLLREYPWQVYERPESGIGKVPDAGPGDVWLKFPDPEQSAGRVAMVMRSHLRATFWARRLGPGVKPEKAAQVQEIWFAGDPRFAAVIAIPGPRRLYVICQRPSYNRGIPGHAHGAGPDAVERARRAGIRVPELHVVAPDTEA</sequence>
<keyword evidence="1" id="KW-1133">Transmembrane helix</keyword>
<evidence type="ECO:0000256" key="1">
    <source>
        <dbReference type="SAM" id="Phobius"/>
    </source>
</evidence>
<reference evidence="2" key="1">
    <citation type="submission" date="2024-07" db="EMBL/GenBank/DDBJ databases">
        <authorList>
            <person name="Yu S.T."/>
        </authorList>
    </citation>
    <scope>NUCLEOTIDE SEQUENCE</scope>
    <source>
        <strain evidence="2">R41</strain>
    </source>
</reference>
<proteinExistence type="predicted"/>
<dbReference type="EMBL" id="CP163443">
    <property type="protein sequence ID" value="XDQ53725.1"/>
    <property type="molecule type" value="Genomic_DNA"/>
</dbReference>
<feature type="transmembrane region" description="Helical" evidence="1">
    <location>
        <begin position="22"/>
        <end position="46"/>
    </location>
</feature>
<organism evidence="2">
    <name type="scientific">Streptomyces sp. R41</name>
    <dbReference type="NCBI Taxonomy" id="3238632"/>
    <lineage>
        <taxon>Bacteria</taxon>
        <taxon>Bacillati</taxon>
        <taxon>Actinomycetota</taxon>
        <taxon>Actinomycetes</taxon>
        <taxon>Kitasatosporales</taxon>
        <taxon>Streptomycetaceae</taxon>
        <taxon>Streptomyces</taxon>
    </lineage>
</organism>
<keyword evidence="1" id="KW-0472">Membrane</keyword>
<accession>A0AB39RFX9</accession>
<protein>
    <submittedName>
        <fullName evidence="2">Uncharacterized protein</fullName>
    </submittedName>
</protein>
<gene>
    <name evidence="2" type="ORF">AB5J53_19685</name>
</gene>
<evidence type="ECO:0000313" key="2">
    <source>
        <dbReference type="EMBL" id="XDQ53725.1"/>
    </source>
</evidence>
<feature type="transmembrane region" description="Helical" evidence="1">
    <location>
        <begin position="52"/>
        <end position="75"/>
    </location>
</feature>